<sequence length="57" mass="6705">MKQTTFKIINIILICIFVTSGVLLLTYRLSLYMSKKQFDNLSNMHRQVSDVQIQKKI</sequence>
<name>G9X9Y8_9FIRM</name>
<keyword evidence="1" id="KW-0472">Membrane</keyword>
<evidence type="ECO:0000313" key="2">
    <source>
        <dbReference type="EMBL" id="EHL20234.1"/>
    </source>
</evidence>
<proteinExistence type="predicted"/>
<dbReference type="AlphaFoldDB" id="G9X9Y8"/>
<comment type="caution">
    <text evidence="2">The sequence shown here is derived from an EMBL/GenBank/DDBJ whole genome shotgun (WGS) entry which is preliminary data.</text>
</comment>
<accession>G9X9Y8</accession>
<evidence type="ECO:0000256" key="1">
    <source>
        <dbReference type="SAM" id="Phobius"/>
    </source>
</evidence>
<feature type="transmembrane region" description="Helical" evidence="1">
    <location>
        <begin position="6"/>
        <end position="27"/>
    </location>
</feature>
<protein>
    <submittedName>
        <fullName evidence="2">Uncharacterized protein</fullName>
    </submittedName>
</protein>
<evidence type="ECO:0000313" key="3">
    <source>
        <dbReference type="Proteomes" id="UP000003379"/>
    </source>
</evidence>
<reference evidence="2 3" key="1">
    <citation type="submission" date="2011-08" db="EMBL/GenBank/DDBJ databases">
        <title>The Genome Sequence of Eubacteriaceae bacterium CM5.</title>
        <authorList>
            <consortium name="The Broad Institute Genome Sequencing Platform"/>
            <person name="Earl A."/>
            <person name="Ward D."/>
            <person name="Feldgarden M."/>
            <person name="Gevers D."/>
            <person name="Sizova M."/>
            <person name="Hazen A."/>
            <person name="Epstein S."/>
            <person name="Young S.K."/>
            <person name="Zeng Q."/>
            <person name="Gargeya S."/>
            <person name="Fitzgerald M."/>
            <person name="Haas B."/>
            <person name="Abouelleil A."/>
            <person name="Alvarado L."/>
            <person name="Arachchi H.M."/>
            <person name="Berlin A."/>
            <person name="Brown A."/>
            <person name="Chapman S.B."/>
            <person name="Chen Z."/>
            <person name="Dunbar C."/>
            <person name="Freedman E."/>
            <person name="Gearin G."/>
            <person name="Gellesch M."/>
            <person name="Goldberg J."/>
            <person name="Griggs A."/>
            <person name="Gujja S."/>
            <person name="Heiman D."/>
            <person name="Howarth C."/>
            <person name="Larson L."/>
            <person name="Lui A."/>
            <person name="MacDonald P.J.P."/>
            <person name="Montmayeur A."/>
            <person name="Murphy C."/>
            <person name="Neiman D."/>
            <person name="Pearson M."/>
            <person name="Priest M."/>
            <person name="Roberts A."/>
            <person name="Saif S."/>
            <person name="Shea T."/>
            <person name="Shenoy N."/>
            <person name="Sisk P."/>
            <person name="Stolte C."/>
            <person name="Sykes S."/>
            <person name="Wortman J."/>
            <person name="Nusbaum C."/>
            <person name="Birren B."/>
        </authorList>
    </citation>
    <scope>NUCLEOTIDE SEQUENCE [LARGE SCALE GENOMIC DNA]</scope>
    <source>
        <strain evidence="2 3">CM5</strain>
    </source>
</reference>
<keyword evidence="1" id="KW-1133">Transmembrane helix</keyword>
<dbReference type="Proteomes" id="UP000003379">
    <property type="component" value="Unassembled WGS sequence"/>
</dbReference>
<dbReference type="EMBL" id="AFZG01000001">
    <property type="protein sequence ID" value="EHL20234.1"/>
    <property type="molecule type" value="Genomic_DNA"/>
</dbReference>
<dbReference type="HOGENOM" id="CLU_2992657_0_0_9"/>
<gene>
    <name evidence="2" type="ORF">HMPREF9628_00079</name>
</gene>
<organism evidence="2 3">
    <name type="scientific">Peptoanaerobacter stomatis</name>
    <dbReference type="NCBI Taxonomy" id="796937"/>
    <lineage>
        <taxon>Bacteria</taxon>
        <taxon>Bacillati</taxon>
        <taxon>Bacillota</taxon>
        <taxon>Clostridia</taxon>
        <taxon>Peptostreptococcales</taxon>
        <taxon>Filifactoraceae</taxon>
        <taxon>Peptoanaerobacter</taxon>
    </lineage>
</organism>
<keyword evidence="1" id="KW-0812">Transmembrane</keyword>